<dbReference type="InterPro" id="IPR029062">
    <property type="entry name" value="Class_I_gatase-like"/>
</dbReference>
<dbReference type="STRING" id="284581.AMD01_03450"/>
<dbReference type="PIRSF" id="PIRSF028757">
    <property type="entry name" value="LD-carboxypeptidase"/>
    <property type="match status" value="1"/>
</dbReference>
<dbReference type="Gene3D" id="3.40.50.10740">
    <property type="entry name" value="Class I glutamine amidotransferase-like"/>
    <property type="match status" value="1"/>
</dbReference>
<dbReference type="PANTHER" id="PTHR30237">
    <property type="entry name" value="MURAMOYLTETRAPEPTIDE CARBOXYPEPTIDASE"/>
    <property type="match status" value="1"/>
</dbReference>
<accession>A0A0M0LJU0</accession>
<feature type="domain" description="LD-carboxypeptidase N-terminal" evidence="4">
    <location>
        <begin position="13"/>
        <end position="132"/>
    </location>
</feature>
<dbReference type="InterPro" id="IPR040449">
    <property type="entry name" value="Peptidase_S66_N"/>
</dbReference>
<evidence type="ECO:0000256" key="3">
    <source>
        <dbReference type="PIRSR" id="PIRSR028757-1"/>
    </source>
</evidence>
<dbReference type="Gene3D" id="3.50.30.60">
    <property type="entry name" value="LD-carboxypeptidase A C-terminal domain-like"/>
    <property type="match status" value="1"/>
</dbReference>
<name>A0A0M0LJU0_9BACI</name>
<feature type="active site" description="Charge relay system" evidence="3">
    <location>
        <position position="228"/>
    </location>
</feature>
<dbReference type="PATRIC" id="fig|284581.3.peg.983"/>
<evidence type="ECO:0000313" key="6">
    <source>
        <dbReference type="EMBL" id="KOO50948.1"/>
    </source>
</evidence>
<dbReference type="InterPro" id="IPR027461">
    <property type="entry name" value="Carboxypeptidase_A_C_sf"/>
</dbReference>
<dbReference type="PANTHER" id="PTHR30237:SF6">
    <property type="entry name" value="CARBOXYPEPTIDASE YOCD-RELATED"/>
    <property type="match status" value="1"/>
</dbReference>
<dbReference type="GO" id="GO:0016787">
    <property type="term" value="F:hydrolase activity"/>
    <property type="evidence" value="ECO:0007669"/>
    <property type="project" value="UniProtKB-KW"/>
</dbReference>
<evidence type="ECO:0000313" key="7">
    <source>
        <dbReference type="Proteomes" id="UP000037558"/>
    </source>
</evidence>
<evidence type="ECO:0000256" key="1">
    <source>
        <dbReference type="ARBA" id="ARBA00010233"/>
    </source>
</evidence>
<comment type="caution">
    <text evidence="6">The sequence shown here is derived from an EMBL/GenBank/DDBJ whole genome shotgun (WGS) entry which is preliminary data.</text>
</comment>
<dbReference type="EMBL" id="LILC01000002">
    <property type="protein sequence ID" value="KOO50948.1"/>
    <property type="molecule type" value="Genomic_DNA"/>
</dbReference>
<evidence type="ECO:0000259" key="4">
    <source>
        <dbReference type="Pfam" id="PF02016"/>
    </source>
</evidence>
<keyword evidence="2" id="KW-0378">Hydrolase</keyword>
<proteinExistence type="inferred from homology"/>
<reference evidence="7" key="1">
    <citation type="submission" date="2015-08" db="EMBL/GenBank/DDBJ databases">
        <title>Fjat-14210 dsm16467.</title>
        <authorList>
            <person name="Liu B."/>
            <person name="Wang J."/>
            <person name="Zhu Y."/>
            <person name="Liu G."/>
            <person name="Chen Q."/>
            <person name="Chen Z."/>
            <person name="Lan J."/>
            <person name="Che J."/>
            <person name="Ge C."/>
            <person name="Shi H."/>
            <person name="Pan Z."/>
            <person name="Liu X."/>
        </authorList>
    </citation>
    <scope>NUCLEOTIDE SEQUENCE [LARGE SCALE GENOMIC DNA]</scope>
    <source>
        <strain evidence="7">DSM 16467</strain>
    </source>
</reference>
<gene>
    <name evidence="6" type="ORF">AMD01_03450</name>
</gene>
<dbReference type="SUPFAM" id="SSF141986">
    <property type="entry name" value="LD-carboxypeptidase A C-terminal domain-like"/>
    <property type="match status" value="1"/>
</dbReference>
<sequence length="323" mass="36234">MLQPKALQAGDEIRVIAPSRSLAIIEEQVIKRAKERFEALGLTVSISKHAFEIDDFASSSIESRIEDLHEAFSDPNVKGIMTTLGGFNSNQLLSYIDYDLIKQHPKMICGYSDITALSHALYKKTGLVTYSGPHFSTFGMEKGFDYSYEHFQKAVMMKEPIHLKPSAHWSDDAWYLNQSDRTFYDNDWVIIQEGEAEGTLLGGNLCTLNLLQGTEYMPSLANSILVVEDDSMTIPETFDRDLQSLLHLYDATPLKALIIGRFEQKSNMTLPLLKQIIASKKELRNIPIIANVNVGHTSPIVTYPVGGQTSVRAYGNDIQWIIN</sequence>
<organism evidence="6 7">
    <name type="scientific">Priestia koreensis</name>
    <dbReference type="NCBI Taxonomy" id="284581"/>
    <lineage>
        <taxon>Bacteria</taxon>
        <taxon>Bacillati</taxon>
        <taxon>Bacillota</taxon>
        <taxon>Bacilli</taxon>
        <taxon>Bacillales</taxon>
        <taxon>Bacillaceae</taxon>
        <taxon>Priestia</taxon>
    </lineage>
</organism>
<dbReference type="OrthoDB" id="9807329at2"/>
<dbReference type="InterPro" id="IPR040921">
    <property type="entry name" value="Peptidase_S66C"/>
</dbReference>
<dbReference type="SUPFAM" id="SSF52317">
    <property type="entry name" value="Class I glutamine amidotransferase-like"/>
    <property type="match status" value="1"/>
</dbReference>
<dbReference type="RefSeq" id="WP_083446417.1">
    <property type="nucleotide sequence ID" value="NZ_JAUKEN010000002.1"/>
</dbReference>
<comment type="similarity">
    <text evidence="1">Belongs to the peptidase S66 family.</text>
</comment>
<protein>
    <submittedName>
        <fullName evidence="6">Peptidase S66</fullName>
    </submittedName>
</protein>
<dbReference type="Proteomes" id="UP000037558">
    <property type="component" value="Unassembled WGS sequence"/>
</dbReference>
<dbReference type="Pfam" id="PF17676">
    <property type="entry name" value="Peptidase_S66C"/>
    <property type="match status" value="1"/>
</dbReference>
<feature type="active site" description="Charge relay system" evidence="3">
    <location>
        <position position="296"/>
    </location>
</feature>
<dbReference type="CDD" id="cd07062">
    <property type="entry name" value="Peptidase_S66_mccF_like"/>
    <property type="match status" value="1"/>
</dbReference>
<dbReference type="InterPro" id="IPR003507">
    <property type="entry name" value="S66_fam"/>
</dbReference>
<dbReference type="Pfam" id="PF02016">
    <property type="entry name" value="Peptidase_S66"/>
    <property type="match status" value="1"/>
</dbReference>
<keyword evidence="7" id="KW-1185">Reference proteome</keyword>
<feature type="domain" description="LD-carboxypeptidase C-terminal" evidence="5">
    <location>
        <begin position="197"/>
        <end position="310"/>
    </location>
</feature>
<evidence type="ECO:0000259" key="5">
    <source>
        <dbReference type="Pfam" id="PF17676"/>
    </source>
</evidence>
<dbReference type="InterPro" id="IPR027478">
    <property type="entry name" value="LdcA_N"/>
</dbReference>
<dbReference type="AlphaFoldDB" id="A0A0M0LJU0"/>
<evidence type="ECO:0000256" key="2">
    <source>
        <dbReference type="ARBA" id="ARBA00022801"/>
    </source>
</evidence>
<feature type="active site" description="Nucleophile" evidence="3">
    <location>
        <position position="112"/>
    </location>
</feature>